<dbReference type="EMBL" id="OY731401">
    <property type="protein sequence ID" value="CAJ1946663.1"/>
    <property type="molecule type" value="Genomic_DNA"/>
</dbReference>
<protein>
    <submittedName>
        <fullName evidence="1">Uncharacterized protein</fullName>
    </submittedName>
</protein>
<reference evidence="1" key="1">
    <citation type="submission" date="2023-10" db="EMBL/GenBank/DDBJ databases">
        <authorList>
            <person name="Domelevo Entfellner J.-B."/>
        </authorList>
    </citation>
    <scope>NUCLEOTIDE SEQUENCE</scope>
</reference>
<proteinExistence type="predicted"/>
<name>A0AA86S7Z5_9FABA</name>
<gene>
    <name evidence="1" type="ORF">AYBTSS11_LOCUS12252</name>
</gene>
<organism evidence="1 2">
    <name type="scientific">Sphenostylis stenocarpa</name>
    <dbReference type="NCBI Taxonomy" id="92480"/>
    <lineage>
        <taxon>Eukaryota</taxon>
        <taxon>Viridiplantae</taxon>
        <taxon>Streptophyta</taxon>
        <taxon>Embryophyta</taxon>
        <taxon>Tracheophyta</taxon>
        <taxon>Spermatophyta</taxon>
        <taxon>Magnoliopsida</taxon>
        <taxon>eudicotyledons</taxon>
        <taxon>Gunneridae</taxon>
        <taxon>Pentapetalae</taxon>
        <taxon>rosids</taxon>
        <taxon>fabids</taxon>
        <taxon>Fabales</taxon>
        <taxon>Fabaceae</taxon>
        <taxon>Papilionoideae</taxon>
        <taxon>50 kb inversion clade</taxon>
        <taxon>NPAAA clade</taxon>
        <taxon>indigoferoid/millettioid clade</taxon>
        <taxon>Phaseoleae</taxon>
        <taxon>Sphenostylis</taxon>
    </lineage>
</organism>
<keyword evidence="2" id="KW-1185">Reference proteome</keyword>
<dbReference type="Proteomes" id="UP001189624">
    <property type="component" value="Chromosome 4"/>
</dbReference>
<dbReference type="PANTHER" id="PTHR31805">
    <property type="entry name" value="RECEPTOR-LIKE KINASE, PUTATIVE (DUF1421)-RELATED"/>
    <property type="match status" value="1"/>
</dbReference>
<dbReference type="PANTHER" id="PTHR31805:SF14">
    <property type="entry name" value="RECEPTOR-LIKE KINASE, PUTATIVE (DUF1421)-RELATED"/>
    <property type="match status" value="1"/>
</dbReference>
<dbReference type="AlphaFoldDB" id="A0AA86S7Z5"/>
<sequence length="167" mass="18702">MLSKIDRTKKKRHKEKMLHALAGVSAQLTQLETRTHRLQNSVENLKLSVRNNHGSTDGKLKQLAKYCRRGICYDTALFPALIISNFGNVDVHRLIPTSYGIPGYQAEDVHSQDPKLVQLADEAFSGGEDRHELKVVSHGRKVMDFCLENEQVKAIVEMPGLASLLQA</sequence>
<evidence type="ECO:0000313" key="1">
    <source>
        <dbReference type="EMBL" id="CAJ1946663.1"/>
    </source>
</evidence>
<dbReference type="Gramene" id="rna-AYBTSS11_LOCUS12252">
    <property type="protein sequence ID" value="CAJ1946663.1"/>
    <property type="gene ID" value="gene-AYBTSS11_LOCUS12252"/>
</dbReference>
<accession>A0AA86S7Z5</accession>
<evidence type="ECO:0000313" key="2">
    <source>
        <dbReference type="Proteomes" id="UP001189624"/>
    </source>
</evidence>